<protein>
    <submittedName>
        <fullName evidence="2">Uncharacterized protein</fullName>
    </submittedName>
</protein>
<evidence type="ECO:0000313" key="3">
    <source>
        <dbReference type="Proteomes" id="UP001162098"/>
    </source>
</evidence>
<sequence>MRAARNGSRSEVRPRHNSSPLTVGVSAVSAKLEQKTATVGEEKCVERVLSTSRVDPLECVAVVRINNENQWSRSLAANVERARRLALRRTIERVVSNGAQRFRPAASGGLCCIVCGLPPSSCMCTVATIRRYVANLVSSPHYTTADLMDHLARFGADRRLITTAYTDLCMLALEHMEWAAWSTFQRVVADRLRGSLMLELLAHRHSEHQNEPCCICGTSGLPCECTSDSLGDVVDRWIANSPNAGLYRKLLLVEPH</sequence>
<feature type="region of interest" description="Disordered" evidence="1">
    <location>
        <begin position="1"/>
        <end position="25"/>
    </location>
</feature>
<dbReference type="Proteomes" id="UP001162098">
    <property type="component" value="Segment"/>
</dbReference>
<evidence type="ECO:0000256" key="1">
    <source>
        <dbReference type="SAM" id="MobiDB-lite"/>
    </source>
</evidence>
<dbReference type="KEGG" id="vg:80543703"/>
<dbReference type="EMBL" id="MW018138">
    <property type="protein sequence ID" value="QPB44507.1"/>
    <property type="molecule type" value="Genomic_DNA"/>
</dbReference>
<organism evidence="2 3">
    <name type="scientific">Medusavirus stheno T3</name>
    <dbReference type="NCBI Taxonomy" id="3069717"/>
    <lineage>
        <taxon>Viruses</taxon>
        <taxon>Varidnaviria</taxon>
        <taxon>Bamfordvirae</taxon>
        <taxon>Nucleocytoviricota</taxon>
        <taxon>Megaviricetes</taxon>
        <taxon>Mamonoviridae</taxon>
        <taxon>Medusavirus</taxon>
        <taxon>Medusavirus sthenus</taxon>
    </lineage>
</organism>
<reference evidence="2 3" key="1">
    <citation type="submission" date="2020-09" db="EMBL/GenBank/DDBJ databases">
        <authorList>
            <person name="Zhang R."/>
            <person name="Garcia K."/>
            <person name="Ogata H."/>
        </authorList>
    </citation>
    <scope>NUCLEOTIDE SEQUENCE [LARGE SCALE GENOMIC DNA]</scope>
    <source>
        <strain evidence="3">stheno</strain>
    </source>
</reference>
<accession>A0A7S7YEV4</accession>
<evidence type="ECO:0000313" key="2">
    <source>
        <dbReference type="EMBL" id="QPB44507.1"/>
    </source>
</evidence>
<proteinExistence type="predicted"/>
<keyword evidence="3" id="KW-1185">Reference proteome</keyword>
<name>A0A7S7YEV4_9VIRU</name>